<evidence type="ECO:0000256" key="5">
    <source>
        <dbReference type="ARBA" id="ARBA00023163"/>
    </source>
</evidence>
<evidence type="ECO:0000313" key="9">
    <source>
        <dbReference type="EnsemblPlants" id="Kaladp1307s0001.1.v1.1.CDS.1"/>
    </source>
</evidence>
<proteinExistence type="inferred from homology"/>
<reference evidence="9" key="1">
    <citation type="submission" date="2021-01" db="UniProtKB">
        <authorList>
            <consortium name="EnsemblPlants"/>
        </authorList>
    </citation>
    <scope>IDENTIFICATION</scope>
</reference>
<name>A0A7N0VM69_KALFE</name>
<feature type="region of interest" description="Disordered" evidence="8">
    <location>
        <begin position="85"/>
        <end position="104"/>
    </location>
</feature>
<comment type="similarity">
    <text evidence="2 7">Belongs to the BBR/BPC family.</text>
</comment>
<dbReference type="AlphaFoldDB" id="A0A7N0VM69"/>
<dbReference type="Proteomes" id="UP000594263">
    <property type="component" value="Unplaced"/>
</dbReference>
<evidence type="ECO:0000256" key="2">
    <source>
        <dbReference type="ARBA" id="ARBA00007911"/>
    </source>
</evidence>
<protein>
    <recommendedName>
        <fullName evidence="7">GAGA-binding transcriptional activator</fullName>
    </recommendedName>
</protein>
<dbReference type="GO" id="GO:0043565">
    <property type="term" value="F:sequence-specific DNA binding"/>
    <property type="evidence" value="ECO:0007669"/>
    <property type="project" value="TreeGrafter"/>
</dbReference>
<dbReference type="PANTHER" id="PTHR31421">
    <property type="entry name" value="PROTEIN BASIC PENTACYSTEINE3"/>
    <property type="match status" value="1"/>
</dbReference>
<sequence>MDPYFAVLSQRNDAVRERNMAIAEVKQAMAERDRAILERDAAVTDRDHARMQRDNVIAQLQHKTDSMNTSIVIHNQSESGVSVSQGAKQMQMLQQQQQQQRRQHLPNYSEVAFNPREVPFSDVFPQSSAASKTTKARKGKRAKEAKTVSPKKPLKPARKIAKKGTRASSKQLTATSQHSSDDGTSGNLDKQIVLKGGLSLNELGLDDVNLPVPFCSCTGKPQSCYKWGKGGWQSACCTTALSMYPLPQMPNKRHSRMGGRKMSGGAFTKLITRLASEGYDITVPIDLKNHWAKHGTNRYIIIR</sequence>
<keyword evidence="3 7" id="KW-0805">Transcription regulation</keyword>
<organism evidence="9 10">
    <name type="scientific">Kalanchoe fedtschenkoi</name>
    <name type="common">Lavender scallops</name>
    <name type="synonym">South American air plant</name>
    <dbReference type="NCBI Taxonomy" id="63787"/>
    <lineage>
        <taxon>Eukaryota</taxon>
        <taxon>Viridiplantae</taxon>
        <taxon>Streptophyta</taxon>
        <taxon>Embryophyta</taxon>
        <taxon>Tracheophyta</taxon>
        <taxon>Spermatophyta</taxon>
        <taxon>Magnoliopsida</taxon>
        <taxon>eudicotyledons</taxon>
        <taxon>Gunneridae</taxon>
        <taxon>Pentapetalae</taxon>
        <taxon>Saxifragales</taxon>
        <taxon>Crassulaceae</taxon>
        <taxon>Kalanchoe</taxon>
    </lineage>
</organism>
<feature type="compositionally biased region" description="Low complexity" evidence="8">
    <location>
        <begin position="89"/>
        <end position="100"/>
    </location>
</feature>
<comment type="subcellular location">
    <subcellularLocation>
        <location evidence="1 7">Nucleus</location>
    </subcellularLocation>
</comment>
<comment type="function">
    <text evidence="7">Transcriptional regulator that specifically binds to GA-rich elements (GAGA-repeats) present in regulatory sequences of genes involved in developmental processes.</text>
</comment>
<feature type="compositionally biased region" description="Basic residues" evidence="8">
    <location>
        <begin position="134"/>
        <end position="143"/>
    </location>
</feature>
<evidence type="ECO:0000313" key="10">
    <source>
        <dbReference type="Proteomes" id="UP000594263"/>
    </source>
</evidence>
<dbReference type="PANTHER" id="PTHR31421:SF2">
    <property type="entry name" value="PROTEIN BASIC PENTACYSTEINE6"/>
    <property type="match status" value="1"/>
</dbReference>
<keyword evidence="5 7" id="KW-0804">Transcription</keyword>
<dbReference type="Pfam" id="PF06217">
    <property type="entry name" value="GAGA_bind"/>
    <property type="match status" value="1"/>
</dbReference>
<evidence type="ECO:0000256" key="7">
    <source>
        <dbReference type="RuleBase" id="RU367160"/>
    </source>
</evidence>
<feature type="compositionally biased region" description="Basic residues" evidence="8">
    <location>
        <begin position="152"/>
        <end position="165"/>
    </location>
</feature>
<keyword evidence="4 7" id="KW-0238">DNA-binding</keyword>
<evidence type="ECO:0000256" key="8">
    <source>
        <dbReference type="SAM" id="MobiDB-lite"/>
    </source>
</evidence>
<dbReference type="GO" id="GO:0005634">
    <property type="term" value="C:nucleus"/>
    <property type="evidence" value="ECO:0007669"/>
    <property type="project" value="UniProtKB-SubCell"/>
</dbReference>
<accession>A0A7N0VM69</accession>
<evidence type="ECO:0000256" key="3">
    <source>
        <dbReference type="ARBA" id="ARBA00023015"/>
    </source>
</evidence>
<dbReference type="EnsemblPlants" id="Kaladp1307s0001.1.v1.1">
    <property type="protein sequence ID" value="Kaladp1307s0001.1.v1.1.CDS.1"/>
    <property type="gene ID" value="Kaladp1307s0001.v1.1"/>
</dbReference>
<keyword evidence="6 7" id="KW-0539">Nucleus</keyword>
<feature type="region of interest" description="Disordered" evidence="8">
    <location>
        <begin position="120"/>
        <end position="188"/>
    </location>
</feature>
<dbReference type="GO" id="GO:0009723">
    <property type="term" value="P:response to ethylene"/>
    <property type="evidence" value="ECO:0007669"/>
    <property type="project" value="TreeGrafter"/>
</dbReference>
<evidence type="ECO:0000256" key="1">
    <source>
        <dbReference type="ARBA" id="ARBA00004123"/>
    </source>
</evidence>
<dbReference type="Gramene" id="Kaladp1307s0001.1.v1.1">
    <property type="protein sequence ID" value="Kaladp1307s0001.1.v1.1.CDS.1"/>
    <property type="gene ID" value="Kaladp1307s0001.v1.1"/>
</dbReference>
<feature type="compositionally biased region" description="Polar residues" evidence="8">
    <location>
        <begin position="166"/>
        <end position="188"/>
    </location>
</feature>
<dbReference type="GO" id="GO:0003700">
    <property type="term" value="F:DNA-binding transcription factor activity"/>
    <property type="evidence" value="ECO:0007669"/>
    <property type="project" value="UniProtKB-UniRule"/>
</dbReference>
<dbReference type="InterPro" id="IPR010409">
    <property type="entry name" value="GAGA-bd_tscrpt_act"/>
</dbReference>
<keyword evidence="10" id="KW-1185">Reference proteome</keyword>
<evidence type="ECO:0000256" key="6">
    <source>
        <dbReference type="ARBA" id="ARBA00023242"/>
    </source>
</evidence>
<dbReference type="SMART" id="SM01226">
    <property type="entry name" value="GAGA_bind"/>
    <property type="match status" value="1"/>
</dbReference>
<evidence type="ECO:0000256" key="4">
    <source>
        <dbReference type="ARBA" id="ARBA00023125"/>
    </source>
</evidence>